<dbReference type="InterPro" id="IPR009071">
    <property type="entry name" value="HMG_box_dom"/>
</dbReference>
<evidence type="ECO:0000256" key="1">
    <source>
        <dbReference type="PROSITE-ProRule" id="PRU00267"/>
    </source>
</evidence>
<evidence type="ECO:0000256" key="2">
    <source>
        <dbReference type="SAM" id="MobiDB-lite"/>
    </source>
</evidence>
<dbReference type="InParanoid" id="A0A5J5EX20"/>
<evidence type="ECO:0000313" key="5">
    <source>
        <dbReference type="Proteomes" id="UP000326924"/>
    </source>
</evidence>
<dbReference type="Pfam" id="PF09011">
    <property type="entry name" value="HMG_box_2"/>
    <property type="match status" value="1"/>
</dbReference>
<gene>
    <name evidence="4" type="ORF">FN846DRAFT_948418</name>
</gene>
<dbReference type="SMART" id="SM00731">
    <property type="entry name" value="SprT"/>
    <property type="match status" value="1"/>
</dbReference>
<feature type="region of interest" description="Disordered" evidence="2">
    <location>
        <begin position="220"/>
        <end position="279"/>
    </location>
</feature>
<keyword evidence="1" id="KW-0238">DNA-binding</keyword>
<dbReference type="GO" id="GO:0003677">
    <property type="term" value="F:DNA binding"/>
    <property type="evidence" value="ECO:0007669"/>
    <property type="project" value="UniProtKB-UniRule"/>
</dbReference>
<protein>
    <submittedName>
        <fullName evidence="4">SprT-like family-domain-containing protein</fullName>
    </submittedName>
</protein>
<dbReference type="PROSITE" id="PS50118">
    <property type="entry name" value="HMG_BOX_2"/>
    <property type="match status" value="1"/>
</dbReference>
<dbReference type="Proteomes" id="UP000326924">
    <property type="component" value="Unassembled WGS sequence"/>
</dbReference>
<feature type="domain" description="HMG box" evidence="3">
    <location>
        <begin position="528"/>
        <end position="567"/>
    </location>
</feature>
<reference evidence="4 5" key="1">
    <citation type="submission" date="2019-09" db="EMBL/GenBank/DDBJ databases">
        <title>Draft genome of the ectomycorrhizal ascomycete Sphaerosporella brunnea.</title>
        <authorList>
            <consortium name="DOE Joint Genome Institute"/>
            <person name="Benucci G.M."/>
            <person name="Marozzi G."/>
            <person name="Antonielli L."/>
            <person name="Sanchez S."/>
            <person name="Marco P."/>
            <person name="Wang X."/>
            <person name="Falini L.B."/>
            <person name="Barry K."/>
            <person name="Haridas S."/>
            <person name="Lipzen A."/>
            <person name="Labutti K."/>
            <person name="Grigoriev I.V."/>
            <person name="Murat C."/>
            <person name="Martin F."/>
            <person name="Albertini E."/>
            <person name="Donnini D."/>
            <person name="Bonito G."/>
        </authorList>
    </citation>
    <scope>NUCLEOTIDE SEQUENCE [LARGE SCALE GENOMIC DNA]</scope>
    <source>
        <strain evidence="4 5">Sb_GMNB300</strain>
    </source>
</reference>
<dbReference type="Gene3D" id="1.10.30.10">
    <property type="entry name" value="High mobility group box domain"/>
    <property type="match status" value="1"/>
</dbReference>
<name>A0A5J5EX20_9PEZI</name>
<evidence type="ECO:0000313" key="4">
    <source>
        <dbReference type="EMBL" id="KAA8906512.1"/>
    </source>
</evidence>
<accession>A0A5J5EX20</accession>
<comment type="caution">
    <text evidence="4">The sequence shown here is derived from an EMBL/GenBank/DDBJ whole genome shotgun (WGS) entry which is preliminary data.</text>
</comment>
<keyword evidence="1" id="KW-0539">Nucleus</keyword>
<dbReference type="AlphaFoldDB" id="A0A5J5EX20"/>
<feature type="compositionally biased region" description="Basic and acidic residues" evidence="2">
    <location>
        <begin position="136"/>
        <end position="146"/>
    </location>
</feature>
<dbReference type="PANTHER" id="PTHR23099">
    <property type="entry name" value="TRANSCRIPTIONAL REGULATOR"/>
    <property type="match status" value="1"/>
</dbReference>
<dbReference type="GO" id="GO:0006950">
    <property type="term" value="P:response to stress"/>
    <property type="evidence" value="ECO:0007669"/>
    <property type="project" value="UniProtKB-ARBA"/>
</dbReference>
<dbReference type="InterPro" id="IPR036910">
    <property type="entry name" value="HMG_box_dom_sf"/>
</dbReference>
<dbReference type="SUPFAM" id="SSF47095">
    <property type="entry name" value="HMG-box"/>
    <property type="match status" value="1"/>
</dbReference>
<dbReference type="CDD" id="cd00084">
    <property type="entry name" value="HMG-box_SF"/>
    <property type="match status" value="1"/>
</dbReference>
<dbReference type="EMBL" id="VXIS01000088">
    <property type="protein sequence ID" value="KAA8906512.1"/>
    <property type="molecule type" value="Genomic_DNA"/>
</dbReference>
<dbReference type="Pfam" id="PF10263">
    <property type="entry name" value="SprT-like"/>
    <property type="match status" value="1"/>
</dbReference>
<dbReference type="PANTHER" id="PTHR23099:SF0">
    <property type="entry name" value="GERM CELL NUCLEAR ACIDIC PROTEIN"/>
    <property type="match status" value="1"/>
</dbReference>
<feature type="DNA-binding region" description="HMG box" evidence="1">
    <location>
        <begin position="528"/>
        <end position="567"/>
    </location>
</feature>
<dbReference type="GO" id="GO:0005634">
    <property type="term" value="C:nucleus"/>
    <property type="evidence" value="ECO:0007669"/>
    <property type="project" value="UniProtKB-UniRule"/>
</dbReference>
<feature type="compositionally biased region" description="Acidic residues" evidence="2">
    <location>
        <begin position="182"/>
        <end position="193"/>
    </location>
</feature>
<evidence type="ECO:0000259" key="3">
    <source>
        <dbReference type="PROSITE" id="PS50118"/>
    </source>
</evidence>
<feature type="region of interest" description="Disordered" evidence="2">
    <location>
        <begin position="573"/>
        <end position="594"/>
    </location>
</feature>
<feature type="region of interest" description="Disordered" evidence="2">
    <location>
        <begin position="1"/>
        <end position="204"/>
    </location>
</feature>
<keyword evidence="5" id="KW-1185">Reference proteome</keyword>
<feature type="compositionally biased region" description="Basic and acidic residues" evidence="2">
    <location>
        <begin position="220"/>
        <end position="232"/>
    </location>
</feature>
<proteinExistence type="predicted"/>
<dbReference type="OrthoDB" id="20772at2759"/>
<dbReference type="InterPro" id="IPR006640">
    <property type="entry name" value="SprT-like_domain"/>
</dbReference>
<sequence length="609" mass="69603">MARTPPPRRRVEYEGGSGNSDDEFQSVKSGEGREEQKKTARLVMSYELSSDEEKAEKQSILNSDEDEEVVEKQSTTDTNEPKRLFIFSCNEEEEAQEKPSVRMSSTKPAKTGPKKLAIFTSDEESDVDMPKPQPKYVEKNKKKQDTGLEDLFSRTTLSETPAKKQPVRTPARRSKYDPVFDSTDDGADSDSDVPWETLKTPAKPVRKIPESSIFEDIIARHSVVEAEDDGRRKSTRPGPSNLPRVPHTVEPETPRKGASFKSPEKKLVRIPPTPYRETHDEFWDQETTIRWNEQHGTEKKPLPGSSRAAAIAILSSDPESESDDDWIVHDDDRYRTPRRSKAMIPAKTPATSRVDKKEWEARKHDMALQFIQEMDRKIENGAVGKYYACQGGLRLEWNQSLRTTAGRARMTRGIIELSPKIITGEERLYDTLAHEFCHLCVWAISRDKKDVHGPIFKSWARVIVREFPHINKITTTHNYKIDYKFEFTCQTTGCLYVWGRQSKPPHELSRYRCPKCAVGHLTQIKPKPRATESAYNRFTKENMARIKQENPGSPMKEVMRLVGQEWRAHKLKTAQPPLREMSDPNSDIPAEASSSSSCGLEHLIFDFKI</sequence>
<organism evidence="4 5">
    <name type="scientific">Sphaerosporella brunnea</name>
    <dbReference type="NCBI Taxonomy" id="1250544"/>
    <lineage>
        <taxon>Eukaryota</taxon>
        <taxon>Fungi</taxon>
        <taxon>Dikarya</taxon>
        <taxon>Ascomycota</taxon>
        <taxon>Pezizomycotina</taxon>
        <taxon>Pezizomycetes</taxon>
        <taxon>Pezizales</taxon>
        <taxon>Pyronemataceae</taxon>
        <taxon>Sphaerosporella</taxon>
    </lineage>
</organism>